<dbReference type="Proteomes" id="UP000239326">
    <property type="component" value="Plasmid unnamed1"/>
</dbReference>
<evidence type="ECO:0000259" key="2">
    <source>
        <dbReference type="Pfam" id="PF01464"/>
    </source>
</evidence>
<dbReference type="Pfam" id="PF01464">
    <property type="entry name" value="SLT"/>
    <property type="match status" value="1"/>
</dbReference>
<dbReference type="PROSITE" id="PS51257">
    <property type="entry name" value="PROKAR_LIPOPROTEIN"/>
    <property type="match status" value="1"/>
</dbReference>
<evidence type="ECO:0000313" key="3">
    <source>
        <dbReference type="EMBL" id="AVO43433.1"/>
    </source>
</evidence>
<keyword evidence="1" id="KW-0732">Signal</keyword>
<dbReference type="KEGG" id="simp:C6571_18530"/>
<evidence type="ECO:0000313" key="4">
    <source>
        <dbReference type="Proteomes" id="UP000239326"/>
    </source>
</evidence>
<gene>
    <name evidence="3" type="ORF">C6571_18530</name>
</gene>
<sequence>MMRWIMVFVALVPGFAAASCFEQAAARYKVPVELLQAISTVESGGRANAYNANKNGSFDIGHMQINSSWLPTLAKYNIDVESLQDPCINTNIGAWVLAHNIARFGLSWEAVGAYNAVSKSKREIYAKKVAAVLVELVRKKQAQAAQNVGPHSIGRENKVASMNVAKRR</sequence>
<dbReference type="SUPFAM" id="SSF53955">
    <property type="entry name" value="Lysozyme-like"/>
    <property type="match status" value="1"/>
</dbReference>
<dbReference type="EMBL" id="CP027670">
    <property type="protein sequence ID" value="AVO43433.1"/>
    <property type="molecule type" value="Genomic_DNA"/>
</dbReference>
<dbReference type="RefSeq" id="WP_106448383.1">
    <property type="nucleotide sequence ID" value="NZ_CP027670.1"/>
</dbReference>
<accession>A0A2S0N642</accession>
<feature type="signal peptide" evidence="1">
    <location>
        <begin position="1"/>
        <end position="18"/>
    </location>
</feature>
<name>A0A2S0N642_9BURK</name>
<dbReference type="Gene3D" id="1.10.530.10">
    <property type="match status" value="1"/>
</dbReference>
<evidence type="ECO:0000256" key="1">
    <source>
        <dbReference type="SAM" id="SignalP"/>
    </source>
</evidence>
<organism evidence="3 4">
    <name type="scientific">Simplicispira suum</name>
    <dbReference type="NCBI Taxonomy" id="2109915"/>
    <lineage>
        <taxon>Bacteria</taxon>
        <taxon>Pseudomonadati</taxon>
        <taxon>Pseudomonadota</taxon>
        <taxon>Betaproteobacteria</taxon>
        <taxon>Burkholderiales</taxon>
        <taxon>Comamonadaceae</taxon>
        <taxon>Simplicispira</taxon>
    </lineage>
</organism>
<keyword evidence="3" id="KW-0614">Plasmid</keyword>
<dbReference type="OrthoDB" id="9808681at2"/>
<reference evidence="3 4" key="1">
    <citation type="submission" date="2018-03" db="EMBL/GenBank/DDBJ databases">
        <title>Genome sequencing of Simplicispira sp.</title>
        <authorList>
            <person name="Kim S.-J."/>
            <person name="Heo J."/>
            <person name="Kwon S.-W."/>
        </authorList>
    </citation>
    <scope>NUCLEOTIDE SEQUENCE [LARGE SCALE GENOMIC DNA]</scope>
    <source>
        <strain evidence="3 4">SC1-8</strain>
        <plasmid evidence="3 4">unnamed1</plasmid>
    </source>
</reference>
<dbReference type="InterPro" id="IPR023346">
    <property type="entry name" value="Lysozyme-like_dom_sf"/>
</dbReference>
<proteinExistence type="predicted"/>
<feature type="domain" description="Transglycosylase SLT" evidence="2">
    <location>
        <begin position="19"/>
        <end position="122"/>
    </location>
</feature>
<dbReference type="AlphaFoldDB" id="A0A2S0N642"/>
<dbReference type="CDD" id="cd13400">
    <property type="entry name" value="LT_IagB-like"/>
    <property type="match status" value="1"/>
</dbReference>
<geneLocation type="plasmid" evidence="3 4">
    <name>unnamed1</name>
</geneLocation>
<dbReference type="InterPro" id="IPR008258">
    <property type="entry name" value="Transglycosylase_SLT_dom_1"/>
</dbReference>
<keyword evidence="4" id="KW-1185">Reference proteome</keyword>
<feature type="chain" id="PRO_5015416669" evidence="1">
    <location>
        <begin position="19"/>
        <end position="168"/>
    </location>
</feature>
<protein>
    <submittedName>
        <fullName evidence="3">Lytic transglycosylase</fullName>
    </submittedName>
</protein>